<dbReference type="Proteomes" id="UP000707071">
    <property type="component" value="Unassembled WGS sequence"/>
</dbReference>
<feature type="region of interest" description="Disordered" evidence="1">
    <location>
        <begin position="205"/>
        <end position="229"/>
    </location>
</feature>
<evidence type="ECO:0000313" key="2">
    <source>
        <dbReference type="EMBL" id="KAG6302163.1"/>
    </source>
</evidence>
<protein>
    <submittedName>
        <fullName evidence="2">Uncharacterized protein</fullName>
    </submittedName>
</protein>
<dbReference type="AlphaFoldDB" id="A0A9P7QPI9"/>
<name>A0A9P7QPI9_9HYPO</name>
<reference evidence="2 3" key="1">
    <citation type="journal article" date="2020" name="bioRxiv">
        <title>Whole genome comparisons of ergot fungi reveals the divergence and evolution of species within the genus Claviceps are the result of varying mechanisms driving genome evolution and host range expansion.</title>
        <authorList>
            <person name="Wyka S.A."/>
            <person name="Mondo S.J."/>
            <person name="Liu M."/>
            <person name="Dettman J."/>
            <person name="Nalam V."/>
            <person name="Broders K.D."/>
        </authorList>
    </citation>
    <scope>NUCLEOTIDE SEQUENCE [LARGE SCALE GENOMIC DNA]</scope>
    <source>
        <strain evidence="2 3">Clav52</strain>
    </source>
</reference>
<dbReference type="EMBL" id="SRRH01000029">
    <property type="protein sequence ID" value="KAG6302163.1"/>
    <property type="molecule type" value="Genomic_DNA"/>
</dbReference>
<accession>A0A9P7QPI9</accession>
<organism evidence="2 3">
    <name type="scientific">Claviceps aff. purpurea</name>
    <dbReference type="NCBI Taxonomy" id="1967640"/>
    <lineage>
        <taxon>Eukaryota</taxon>
        <taxon>Fungi</taxon>
        <taxon>Dikarya</taxon>
        <taxon>Ascomycota</taxon>
        <taxon>Pezizomycotina</taxon>
        <taxon>Sordariomycetes</taxon>
        <taxon>Hypocreomycetidae</taxon>
        <taxon>Hypocreales</taxon>
        <taxon>Clavicipitaceae</taxon>
        <taxon>Claviceps</taxon>
    </lineage>
</organism>
<comment type="caution">
    <text evidence="2">The sequence shown here is derived from an EMBL/GenBank/DDBJ whole genome shotgun (WGS) entry which is preliminary data.</text>
</comment>
<sequence>MYTVFLLMLRFKDKMQSYPQRCDCVDCESTYAVYGYPCTAYSYPSRPKRNMPDEFRHEEPWGTTKRARTWRDDDLDNMPGPSAPWYPPTPEATAFEARGSKPRAALDTPVVSTDSYPPVMAYNPVSLSREDGKLPGVGAVLAQAYGNAWVSSNDEISGPTLPPMLGLVPEKGPRYAATRMHTWPESGIISPPLEGVSWHVPDNMPAGPSSGHAARGPAPRKTSRRKQTGVWRRYPHVPKNCPPNRNNQKYTIEEGDYIVYAREDLGLSWHQVATAFANLFHEGRHVRKLEGLQGWYYRDNVVIPDCDSDGRLVFGATVEPKPRLQMVKCRDTKPPRTGFGLGYRHPERGMDYEWVQPDHRRRFQDWGNKRKAQFEAIEERKRRT</sequence>
<proteinExistence type="predicted"/>
<keyword evidence="3" id="KW-1185">Reference proteome</keyword>
<evidence type="ECO:0000256" key="1">
    <source>
        <dbReference type="SAM" id="MobiDB-lite"/>
    </source>
</evidence>
<gene>
    <name evidence="2" type="ORF">E4U09_003607</name>
</gene>
<evidence type="ECO:0000313" key="3">
    <source>
        <dbReference type="Proteomes" id="UP000707071"/>
    </source>
</evidence>